<comment type="caution">
    <text evidence="2">The sequence shown here is derived from an EMBL/GenBank/DDBJ whole genome shotgun (WGS) entry which is preliminary data.</text>
</comment>
<dbReference type="RefSeq" id="WP_322420957.1">
    <property type="nucleotide sequence ID" value="NZ_JAXQNN010000002.1"/>
</dbReference>
<proteinExistence type="predicted"/>
<reference evidence="2 3" key="1">
    <citation type="submission" date="2023-12" db="EMBL/GenBank/DDBJ databases">
        <title>Jeotgalibacillus haloalkaliphilus sp. nov., a novel salt-tolerant bacteria, isolated from the estuary of the Fenhe River into the Yellow River.</title>
        <authorList>
            <person name="Li Y."/>
        </authorList>
    </citation>
    <scope>NUCLEOTIDE SEQUENCE [LARGE SCALE GENOMIC DNA]</scope>
    <source>
        <strain evidence="2 3">HH7-29</strain>
    </source>
</reference>
<dbReference type="InterPro" id="IPR002156">
    <property type="entry name" value="RNaseH_domain"/>
</dbReference>
<keyword evidence="3" id="KW-1185">Reference proteome</keyword>
<dbReference type="Proteomes" id="UP001292084">
    <property type="component" value="Unassembled WGS sequence"/>
</dbReference>
<dbReference type="InterPro" id="IPR036397">
    <property type="entry name" value="RNaseH_sf"/>
</dbReference>
<gene>
    <name evidence="2" type="ORF">UFB30_06950</name>
</gene>
<evidence type="ECO:0000259" key="1">
    <source>
        <dbReference type="Pfam" id="PF13456"/>
    </source>
</evidence>
<evidence type="ECO:0000313" key="2">
    <source>
        <dbReference type="EMBL" id="MDZ5711960.1"/>
    </source>
</evidence>
<dbReference type="CDD" id="cd09279">
    <property type="entry name" value="RNase_HI_like"/>
    <property type="match status" value="1"/>
</dbReference>
<protein>
    <submittedName>
        <fullName evidence="2">Reverse transcriptase-like protein</fullName>
    </submittedName>
</protein>
<dbReference type="Pfam" id="PF13456">
    <property type="entry name" value="RVT_3"/>
    <property type="match status" value="1"/>
</dbReference>
<organism evidence="2 3">
    <name type="scientific">Jeotgalibacillus haloalkalitolerans</name>
    <dbReference type="NCBI Taxonomy" id="3104292"/>
    <lineage>
        <taxon>Bacteria</taxon>
        <taxon>Bacillati</taxon>
        <taxon>Bacillota</taxon>
        <taxon>Bacilli</taxon>
        <taxon>Bacillales</taxon>
        <taxon>Caryophanaceae</taxon>
        <taxon>Jeotgalibacillus</taxon>
    </lineage>
</organism>
<sequence length="222" mass="25544">MKVYFSAKYEHPSGTSIQFQSDWAEDNQALLFIADFEKTGRFSEVIVHDDLDQQWSVKEFKKLMTKATGAAKDLTVYFDAAYSKTDQSAGLGWMIEYRRDHESYTEKRNKLLHDVQSNNEAEYAALYYAIHHAIEIAAGHQQLIRCYGDALTVTNQMSGEWPCYDQDLTNWADKIDLLLTDHGMTAEYVHIGRNHNKSAHKLAHQAMNDTNIKSLNRNDKDE</sequence>
<evidence type="ECO:0000313" key="3">
    <source>
        <dbReference type="Proteomes" id="UP001292084"/>
    </source>
</evidence>
<dbReference type="SUPFAM" id="SSF53098">
    <property type="entry name" value="Ribonuclease H-like"/>
    <property type="match status" value="1"/>
</dbReference>
<dbReference type="EMBL" id="JAXQNN010000002">
    <property type="protein sequence ID" value="MDZ5711960.1"/>
    <property type="molecule type" value="Genomic_DNA"/>
</dbReference>
<dbReference type="NCBIfam" id="NF005822">
    <property type="entry name" value="PRK07708.1"/>
    <property type="match status" value="1"/>
</dbReference>
<accession>A0ABU5KMM6</accession>
<dbReference type="Gene3D" id="3.30.420.10">
    <property type="entry name" value="Ribonuclease H-like superfamily/Ribonuclease H"/>
    <property type="match status" value="1"/>
</dbReference>
<name>A0ABU5KMM6_9BACL</name>
<dbReference type="InterPro" id="IPR012337">
    <property type="entry name" value="RNaseH-like_sf"/>
</dbReference>
<feature type="domain" description="RNase H type-1" evidence="1">
    <location>
        <begin position="78"/>
        <end position="206"/>
    </location>
</feature>